<evidence type="ECO:0000256" key="7">
    <source>
        <dbReference type="ARBA" id="ARBA00023204"/>
    </source>
</evidence>
<comment type="caution">
    <text evidence="9">The sequence shown here is derived from an EMBL/GenBank/DDBJ whole genome shotgun (WGS) entry which is preliminary data.</text>
</comment>
<evidence type="ECO:0000313" key="9">
    <source>
        <dbReference type="EMBL" id="KRK78232.1"/>
    </source>
</evidence>
<name>A0A0R1K4V4_9LACO</name>
<keyword evidence="5" id="KW-0408">Iron</keyword>
<proteinExistence type="predicted"/>
<gene>
    <name evidence="9" type="ORF">FD30_GL000061</name>
</gene>
<organism evidence="9 10">
    <name type="scientific">Levilactobacillus namurensis DSM 19117</name>
    <dbReference type="NCBI Taxonomy" id="1423773"/>
    <lineage>
        <taxon>Bacteria</taxon>
        <taxon>Bacillati</taxon>
        <taxon>Bacillota</taxon>
        <taxon>Bacilli</taxon>
        <taxon>Lactobacillales</taxon>
        <taxon>Lactobacillaceae</taxon>
        <taxon>Levilactobacillus</taxon>
    </lineage>
</organism>
<keyword evidence="4" id="KW-0378">Hydrolase</keyword>
<protein>
    <submittedName>
        <fullName evidence="9">Uracil-DNA glycosylase family protein</fullName>
    </submittedName>
</protein>
<dbReference type="EMBL" id="AZDT01000001">
    <property type="protein sequence ID" value="KRK78232.1"/>
    <property type="molecule type" value="Genomic_DNA"/>
</dbReference>
<evidence type="ECO:0000313" key="10">
    <source>
        <dbReference type="Proteomes" id="UP000051162"/>
    </source>
</evidence>
<accession>A0A0R1K4V4</accession>
<sequence length="226" mass="24585">MGKPTLAYFGIGKEDEPMTTLLTADQLELGRDLPLKFGQLEGFVPGEGAPDPLFVVVSEAPGKVEARVGHPFQGPAGTTLDQWFAQLGVTRDQLYLTGAVRSRPYTVGPTGLKRDRKPTQAEVIASAPLLDAELQLLAGHLLVPLGNTGLQRLLGSATKIGTVHGQLLERPIRYWDADSARFKLTATTYPIFPLFHPSYARRFKKVRPMVTADLAALKAYLTAHQA</sequence>
<evidence type="ECO:0000256" key="1">
    <source>
        <dbReference type="ARBA" id="ARBA00022485"/>
    </source>
</evidence>
<keyword evidence="3" id="KW-0227">DNA damage</keyword>
<dbReference type="InterPro" id="IPR051536">
    <property type="entry name" value="UDG_Type-4/5"/>
</dbReference>
<dbReference type="PANTHER" id="PTHR33693">
    <property type="entry name" value="TYPE-5 URACIL-DNA GLYCOSYLASE"/>
    <property type="match status" value="1"/>
</dbReference>
<keyword evidence="2" id="KW-0479">Metal-binding</keyword>
<dbReference type="STRING" id="1423773.FD30_GL000061"/>
<dbReference type="CDD" id="cd10030">
    <property type="entry name" value="UDG-F4_TTUDGA_SPO1dp_like"/>
    <property type="match status" value="1"/>
</dbReference>
<dbReference type="SMART" id="SM00987">
    <property type="entry name" value="UreE_C"/>
    <property type="match status" value="1"/>
</dbReference>
<dbReference type="InterPro" id="IPR005122">
    <property type="entry name" value="Uracil-DNA_glycosylase-like"/>
</dbReference>
<evidence type="ECO:0000256" key="6">
    <source>
        <dbReference type="ARBA" id="ARBA00023014"/>
    </source>
</evidence>
<dbReference type="SUPFAM" id="SSF52141">
    <property type="entry name" value="Uracil-DNA glycosylase-like"/>
    <property type="match status" value="1"/>
</dbReference>
<evidence type="ECO:0000256" key="3">
    <source>
        <dbReference type="ARBA" id="ARBA00022763"/>
    </source>
</evidence>
<evidence type="ECO:0000256" key="5">
    <source>
        <dbReference type="ARBA" id="ARBA00023004"/>
    </source>
</evidence>
<dbReference type="PANTHER" id="PTHR33693:SF1">
    <property type="entry name" value="TYPE-4 URACIL-DNA GLYCOSYLASE"/>
    <property type="match status" value="1"/>
</dbReference>
<evidence type="ECO:0000259" key="8">
    <source>
        <dbReference type="SMART" id="SM00986"/>
    </source>
</evidence>
<keyword evidence="7" id="KW-0234">DNA repair</keyword>
<dbReference type="SMART" id="SM00986">
    <property type="entry name" value="UDG"/>
    <property type="match status" value="1"/>
</dbReference>
<dbReference type="GO" id="GO:0046872">
    <property type="term" value="F:metal ion binding"/>
    <property type="evidence" value="ECO:0007669"/>
    <property type="project" value="UniProtKB-KW"/>
</dbReference>
<dbReference type="Proteomes" id="UP000051162">
    <property type="component" value="Unassembled WGS sequence"/>
</dbReference>
<dbReference type="PATRIC" id="fig|1423773.3.peg.61"/>
<dbReference type="Pfam" id="PF03167">
    <property type="entry name" value="UDG"/>
    <property type="match status" value="1"/>
</dbReference>
<keyword evidence="6" id="KW-0411">Iron-sulfur</keyword>
<reference evidence="9 10" key="1">
    <citation type="journal article" date="2015" name="Genome Announc.">
        <title>Expanding the biotechnology potential of lactobacilli through comparative genomics of 213 strains and associated genera.</title>
        <authorList>
            <person name="Sun Z."/>
            <person name="Harris H.M."/>
            <person name="McCann A."/>
            <person name="Guo C."/>
            <person name="Argimon S."/>
            <person name="Zhang W."/>
            <person name="Yang X."/>
            <person name="Jeffery I.B."/>
            <person name="Cooney J.C."/>
            <person name="Kagawa T.F."/>
            <person name="Liu W."/>
            <person name="Song Y."/>
            <person name="Salvetti E."/>
            <person name="Wrobel A."/>
            <person name="Rasinkangas P."/>
            <person name="Parkhill J."/>
            <person name="Rea M.C."/>
            <person name="O'Sullivan O."/>
            <person name="Ritari J."/>
            <person name="Douillard F.P."/>
            <person name="Paul Ross R."/>
            <person name="Yang R."/>
            <person name="Briner A.E."/>
            <person name="Felis G.E."/>
            <person name="de Vos W.M."/>
            <person name="Barrangou R."/>
            <person name="Klaenhammer T.R."/>
            <person name="Caufield P.W."/>
            <person name="Cui Y."/>
            <person name="Zhang H."/>
            <person name="O'Toole P.W."/>
        </authorList>
    </citation>
    <scope>NUCLEOTIDE SEQUENCE [LARGE SCALE GENOMIC DNA]</scope>
    <source>
        <strain evidence="9 10">DSM 19117</strain>
    </source>
</reference>
<dbReference type="GO" id="GO:0097506">
    <property type="term" value="F:deaminated base DNA N-glycosylase activity"/>
    <property type="evidence" value="ECO:0007669"/>
    <property type="project" value="UniProtKB-ARBA"/>
</dbReference>
<keyword evidence="1" id="KW-0004">4Fe-4S</keyword>
<feature type="domain" description="Uracil-DNA glycosylase-like" evidence="8">
    <location>
        <begin position="45"/>
        <end position="215"/>
    </location>
</feature>
<dbReference type="GO" id="GO:0006281">
    <property type="term" value="P:DNA repair"/>
    <property type="evidence" value="ECO:0007669"/>
    <property type="project" value="UniProtKB-KW"/>
</dbReference>
<dbReference type="AlphaFoldDB" id="A0A0R1K4V4"/>
<dbReference type="InterPro" id="IPR036895">
    <property type="entry name" value="Uracil-DNA_glycosylase-like_sf"/>
</dbReference>
<dbReference type="GO" id="GO:0051539">
    <property type="term" value="F:4 iron, 4 sulfur cluster binding"/>
    <property type="evidence" value="ECO:0007669"/>
    <property type="project" value="UniProtKB-KW"/>
</dbReference>
<evidence type="ECO:0000256" key="2">
    <source>
        <dbReference type="ARBA" id="ARBA00022723"/>
    </source>
</evidence>
<keyword evidence="10" id="KW-1185">Reference proteome</keyword>
<evidence type="ECO:0000256" key="4">
    <source>
        <dbReference type="ARBA" id="ARBA00022801"/>
    </source>
</evidence>
<dbReference type="Gene3D" id="3.40.470.10">
    <property type="entry name" value="Uracil-DNA glycosylase-like domain"/>
    <property type="match status" value="1"/>
</dbReference>